<proteinExistence type="inferred from homology"/>
<feature type="transmembrane region" description="Helical" evidence="16">
    <location>
        <begin position="777"/>
        <end position="802"/>
    </location>
</feature>
<evidence type="ECO:0000256" key="9">
    <source>
        <dbReference type="ARBA" id="ARBA00023004"/>
    </source>
</evidence>
<feature type="transmembrane region" description="Helical" evidence="16">
    <location>
        <begin position="477"/>
        <end position="503"/>
    </location>
</feature>
<evidence type="ECO:0000259" key="17">
    <source>
        <dbReference type="PROSITE" id="PS51711"/>
    </source>
</evidence>
<reference evidence="18 19" key="1">
    <citation type="submission" date="2020-10" db="EMBL/GenBank/DDBJ databases">
        <title>Wide distribution of Phycisphaera-like planctomycetes from WD2101 soil group in peatlands and genome analysis of the first cultivated representative.</title>
        <authorList>
            <person name="Dedysh S.N."/>
            <person name="Beletsky A.V."/>
            <person name="Ivanova A."/>
            <person name="Kulichevskaya I.S."/>
            <person name="Suzina N.E."/>
            <person name="Philippov D.A."/>
            <person name="Rakitin A.L."/>
            <person name="Mardanov A.V."/>
            <person name="Ravin N.V."/>
        </authorList>
    </citation>
    <scope>NUCLEOTIDE SEQUENCE [LARGE SCALE GENOMIC DNA]</scope>
    <source>
        <strain evidence="18 19">M1803</strain>
    </source>
</reference>
<feature type="transmembrane region" description="Helical" evidence="16">
    <location>
        <begin position="402"/>
        <end position="423"/>
    </location>
</feature>
<feature type="domain" description="FeoB-type G" evidence="17">
    <location>
        <begin position="18"/>
        <end position="186"/>
    </location>
</feature>
<evidence type="ECO:0000256" key="11">
    <source>
        <dbReference type="ARBA" id="ARBA00023134"/>
    </source>
</evidence>
<keyword evidence="2 16" id="KW-0813">Transport</keyword>
<dbReference type="InterPro" id="IPR006073">
    <property type="entry name" value="GTP-bd"/>
</dbReference>
<dbReference type="PROSITE" id="PS51711">
    <property type="entry name" value="G_FEOB"/>
    <property type="match status" value="1"/>
</dbReference>
<evidence type="ECO:0000256" key="3">
    <source>
        <dbReference type="ARBA" id="ARBA00022475"/>
    </source>
</evidence>
<dbReference type="RefSeq" id="WP_206292155.1">
    <property type="nucleotide sequence ID" value="NZ_CP063458.1"/>
</dbReference>
<feature type="binding site" evidence="15">
    <location>
        <position position="37"/>
    </location>
    <ligand>
        <name>Mg(2+)</name>
        <dbReference type="ChEBI" id="CHEBI:18420"/>
        <label>2</label>
    </ligand>
</feature>
<dbReference type="Pfam" id="PF07664">
    <property type="entry name" value="FeoB_C"/>
    <property type="match status" value="1"/>
</dbReference>
<comment type="similarity">
    <text evidence="16">Belongs to the TRAFAC class TrmE-Era-EngA-EngB-Septin-like GTPase superfamily. FeoB GTPase (TC 9.A.8) family.</text>
</comment>
<feature type="transmembrane region" description="Helical" evidence="16">
    <location>
        <begin position="443"/>
        <end position="465"/>
    </location>
</feature>
<feature type="binding site" evidence="15">
    <location>
        <position position="39"/>
    </location>
    <ligand>
        <name>Mg(2+)</name>
        <dbReference type="ChEBI" id="CHEBI:18420"/>
        <label>2</label>
    </ligand>
</feature>
<feature type="binding site" evidence="14">
    <location>
        <begin position="50"/>
        <end position="54"/>
    </location>
    <ligand>
        <name>GTP</name>
        <dbReference type="ChEBI" id="CHEBI:37565"/>
        <label>1</label>
    </ligand>
</feature>
<evidence type="ECO:0000256" key="15">
    <source>
        <dbReference type="PIRSR" id="PIRSR603373-2"/>
    </source>
</evidence>
<sequence length="841" mass="91437">MTSSPLEYTPLPVSPDKPLVVALAGNPNSGKTTIFNALTGLRQKVANYPGVTVEKKTGRCKLGDARWLDVIDLPGTYSLISRSPDEQVAMEVLRGLRNDTPAPDVVIVVVDASNLQRNLYLVSQLIELGRPMVVALNMTDVAERRGIFVNAEALSKEIGVPVIPVVGHKRKGIEELKAAVARAAIAPLPAWPVKDAMREELLLLAGGLAVAEGEAAGSPADKPINPQRYEAIAERLLIGDHAPDVAPLLARPSVDALLKGSFERLKVRGIDPMQADIEAHYQWIDGLSSRVTRASGAFVRTDGAFADAREGLTGDKSADKTLQYATPTSNTTEKVDAILVHKIWGLLIFASIMSALFVSIFWLAEPIMGWVEGLITGTGEKLTGSMEDGALKSLISDGIFKGVGGVVVFVPQIAMLFLFLAILEDSGYLARAAFLMDKLLGKVGLSGKAFIPLLSSFACAIPGIMATRTIENRRDRLATIFVAPFMSCSARLPVYTLLIGTFFAGYGALAQGGIMLACYVLGVVAAVITAFFFKRTFLKGPAQAFILELPSYKIPQISQVIRVVWSNTAKFLTRAGTIIFCLTIILWAMGYYPRLPEDKGATIRDQLLPNAQQRASRAFVEERLANLPANTVVEVRLNGTTVTFDHEAYRWFESRRQQSGPRISPINLTIDGRAIADEVFAARSQAILDEDDEVARAVAAAQSEYSISGRIGHFMEPAIKPLGYDWKMGVGLVAAFAAREVFVSSLGVVYSVGEVEDDDRPLREHILADTYPDGTKVWTPLVAVSLLVWFVLAMQCMSTLAIVRRETGTWRWPLGMMLYMNVLAYVVCLIVYQVGSRLMGT</sequence>
<keyword evidence="7 14" id="KW-0547">Nucleotide-binding</keyword>
<evidence type="ECO:0000256" key="1">
    <source>
        <dbReference type="ARBA" id="ARBA00004429"/>
    </source>
</evidence>
<evidence type="ECO:0000256" key="14">
    <source>
        <dbReference type="PIRSR" id="PIRSR603373-1"/>
    </source>
</evidence>
<comment type="function">
    <text evidence="16">Probable transporter of a GTP-driven Fe(2+) uptake system.</text>
</comment>
<evidence type="ECO:0000256" key="12">
    <source>
        <dbReference type="ARBA" id="ARBA00023136"/>
    </source>
</evidence>
<feature type="binding site" evidence="14">
    <location>
        <begin position="166"/>
        <end position="168"/>
    </location>
    <ligand>
        <name>GTP</name>
        <dbReference type="ChEBI" id="CHEBI:37565"/>
        <label>1</label>
    </ligand>
</feature>
<dbReference type="InterPro" id="IPR050860">
    <property type="entry name" value="FeoB_GTPase"/>
</dbReference>
<keyword evidence="5" id="KW-0997">Cell inner membrane</keyword>
<evidence type="ECO:0000256" key="6">
    <source>
        <dbReference type="ARBA" id="ARBA00022692"/>
    </source>
</evidence>
<evidence type="ECO:0000256" key="5">
    <source>
        <dbReference type="ARBA" id="ARBA00022519"/>
    </source>
</evidence>
<accession>A0A7M2WUD2</accession>
<evidence type="ECO:0000256" key="10">
    <source>
        <dbReference type="ARBA" id="ARBA00023065"/>
    </source>
</evidence>
<name>A0A7M2WUD2_9BACT</name>
<dbReference type="EMBL" id="CP063458">
    <property type="protein sequence ID" value="QOV89135.1"/>
    <property type="molecule type" value="Genomic_DNA"/>
</dbReference>
<keyword evidence="15" id="KW-0479">Metal-binding</keyword>
<feature type="transmembrane region" description="Helical" evidence="16">
    <location>
        <begin position="571"/>
        <end position="592"/>
    </location>
</feature>
<gene>
    <name evidence="18" type="primary">feoB</name>
    <name evidence="18" type="ORF">IPV69_23420</name>
</gene>
<organism evidence="18 19">
    <name type="scientific">Humisphaera borealis</name>
    <dbReference type="NCBI Taxonomy" id="2807512"/>
    <lineage>
        <taxon>Bacteria</taxon>
        <taxon>Pseudomonadati</taxon>
        <taxon>Planctomycetota</taxon>
        <taxon>Phycisphaerae</taxon>
        <taxon>Tepidisphaerales</taxon>
        <taxon>Tepidisphaeraceae</taxon>
        <taxon>Humisphaera</taxon>
    </lineage>
</organism>
<dbReference type="PANTHER" id="PTHR43185">
    <property type="entry name" value="FERROUS IRON TRANSPORT PROTEIN B"/>
    <property type="match status" value="1"/>
</dbReference>
<feature type="transmembrane region" description="Helical" evidence="16">
    <location>
        <begin position="509"/>
        <end position="533"/>
    </location>
</feature>
<feature type="binding site" evidence="14">
    <location>
        <begin position="137"/>
        <end position="140"/>
    </location>
    <ligand>
        <name>GTP</name>
        <dbReference type="ChEBI" id="CHEBI:37565"/>
        <label>1</label>
    </ligand>
</feature>
<dbReference type="InterPro" id="IPR030389">
    <property type="entry name" value="G_FEOB_dom"/>
</dbReference>
<dbReference type="CDD" id="cd01879">
    <property type="entry name" value="FeoB"/>
    <property type="match status" value="1"/>
</dbReference>
<dbReference type="KEGG" id="hbs:IPV69_23420"/>
<feature type="binding site" evidence="15">
    <location>
        <position position="40"/>
    </location>
    <ligand>
        <name>Mg(2+)</name>
        <dbReference type="ChEBI" id="CHEBI:18420"/>
        <label>2</label>
    </ligand>
</feature>
<keyword evidence="19" id="KW-1185">Reference proteome</keyword>
<keyword evidence="4 16" id="KW-0410">Iron transport</keyword>
<keyword evidence="11 14" id="KW-0342">GTP-binding</keyword>
<dbReference type="PRINTS" id="PR00326">
    <property type="entry name" value="GTP1OBG"/>
</dbReference>
<keyword evidence="15" id="KW-0460">Magnesium</keyword>
<evidence type="ECO:0000256" key="8">
    <source>
        <dbReference type="ARBA" id="ARBA00022989"/>
    </source>
</evidence>
<keyword evidence="8 16" id="KW-1133">Transmembrane helix</keyword>
<evidence type="ECO:0000256" key="16">
    <source>
        <dbReference type="RuleBase" id="RU362098"/>
    </source>
</evidence>
<evidence type="ECO:0000313" key="19">
    <source>
        <dbReference type="Proteomes" id="UP000593765"/>
    </source>
</evidence>
<evidence type="ECO:0000313" key="18">
    <source>
        <dbReference type="EMBL" id="QOV89135.1"/>
    </source>
</evidence>
<evidence type="ECO:0000256" key="7">
    <source>
        <dbReference type="ARBA" id="ARBA00022741"/>
    </source>
</evidence>
<dbReference type="GO" id="GO:0046872">
    <property type="term" value="F:metal ion binding"/>
    <property type="evidence" value="ECO:0007669"/>
    <property type="project" value="UniProtKB-KW"/>
</dbReference>
<dbReference type="Pfam" id="PF02421">
    <property type="entry name" value="FeoB_N"/>
    <property type="match status" value="1"/>
</dbReference>
<feature type="transmembrane region" description="Helical" evidence="16">
    <location>
        <begin position="343"/>
        <end position="364"/>
    </location>
</feature>
<dbReference type="Gene3D" id="3.40.50.300">
    <property type="entry name" value="P-loop containing nucleotide triphosphate hydrolases"/>
    <property type="match status" value="1"/>
</dbReference>
<feature type="binding site" evidence="14">
    <location>
        <begin position="72"/>
        <end position="75"/>
    </location>
    <ligand>
        <name>GTP</name>
        <dbReference type="ChEBI" id="CHEBI:37565"/>
        <label>1</label>
    </ligand>
</feature>
<dbReference type="GO" id="GO:0005525">
    <property type="term" value="F:GTP binding"/>
    <property type="evidence" value="ECO:0007669"/>
    <property type="project" value="UniProtKB-KW"/>
</dbReference>
<feature type="transmembrane region" description="Helical" evidence="16">
    <location>
        <begin position="814"/>
        <end position="835"/>
    </location>
</feature>
<keyword evidence="6 16" id="KW-0812">Transmembrane</keyword>
<keyword evidence="3" id="KW-1003">Cell membrane</keyword>
<keyword evidence="12 16" id="KW-0472">Membrane</keyword>
<protein>
    <recommendedName>
        <fullName evidence="13 16">Ferrous iron transport protein B</fullName>
    </recommendedName>
</protein>
<dbReference type="SUPFAM" id="SSF52540">
    <property type="entry name" value="P-loop containing nucleoside triphosphate hydrolases"/>
    <property type="match status" value="1"/>
</dbReference>
<comment type="subcellular location">
    <subcellularLocation>
        <location evidence="1 16">Cell inner membrane</location>
        <topology evidence="1 16">Multi-pass membrane protein</topology>
    </subcellularLocation>
</comment>
<evidence type="ECO:0000256" key="13">
    <source>
        <dbReference type="NCBIfam" id="TIGR00437"/>
    </source>
</evidence>
<dbReference type="InterPro" id="IPR003373">
    <property type="entry name" value="Fe2_transport_prot-B"/>
</dbReference>
<dbReference type="PANTHER" id="PTHR43185:SF1">
    <property type="entry name" value="FE(2+) TRANSPORTER FEOB"/>
    <property type="match status" value="1"/>
</dbReference>
<feature type="binding site" evidence="15">
    <location>
        <position position="36"/>
    </location>
    <ligand>
        <name>Mg(2+)</name>
        <dbReference type="ChEBI" id="CHEBI:18420"/>
        <label>2</label>
    </ligand>
</feature>
<dbReference type="Pfam" id="PF07670">
    <property type="entry name" value="Gate"/>
    <property type="match status" value="2"/>
</dbReference>
<evidence type="ECO:0000256" key="2">
    <source>
        <dbReference type="ARBA" id="ARBA00022448"/>
    </source>
</evidence>
<dbReference type="GO" id="GO:0015093">
    <property type="term" value="F:ferrous iron transmembrane transporter activity"/>
    <property type="evidence" value="ECO:0007669"/>
    <property type="project" value="UniProtKB-UniRule"/>
</dbReference>
<dbReference type="GO" id="GO:0005886">
    <property type="term" value="C:plasma membrane"/>
    <property type="evidence" value="ECO:0007669"/>
    <property type="project" value="UniProtKB-SubCell"/>
</dbReference>
<dbReference type="NCBIfam" id="TIGR00437">
    <property type="entry name" value="feoB"/>
    <property type="match status" value="1"/>
</dbReference>
<evidence type="ECO:0000256" key="4">
    <source>
        <dbReference type="ARBA" id="ARBA00022496"/>
    </source>
</evidence>
<dbReference type="InterPro" id="IPR027417">
    <property type="entry name" value="P-loop_NTPase"/>
</dbReference>
<dbReference type="InterPro" id="IPR011640">
    <property type="entry name" value="Fe2_transport_prot_B_C"/>
</dbReference>
<keyword evidence="9 16" id="KW-0408">Iron</keyword>
<feature type="binding site" evidence="14">
    <location>
        <begin position="25"/>
        <end position="32"/>
    </location>
    <ligand>
        <name>GTP</name>
        <dbReference type="ChEBI" id="CHEBI:37565"/>
        <label>1</label>
    </ligand>
</feature>
<dbReference type="AlphaFoldDB" id="A0A7M2WUD2"/>
<dbReference type="FunFam" id="3.40.50.300:FF:000426">
    <property type="entry name" value="Ferrous iron transport protein B"/>
    <property type="match status" value="1"/>
</dbReference>
<dbReference type="Proteomes" id="UP000593765">
    <property type="component" value="Chromosome"/>
</dbReference>
<dbReference type="InterPro" id="IPR011642">
    <property type="entry name" value="Gate_dom"/>
</dbReference>
<keyword evidence="10" id="KW-0406">Ion transport</keyword>